<feature type="domain" description="Reverse transcriptase Ty1/copia-type" evidence="2">
    <location>
        <begin position="327"/>
        <end position="440"/>
    </location>
</feature>
<feature type="non-terminal residue" evidence="3">
    <location>
        <position position="1"/>
    </location>
</feature>
<accession>A0ABP0S802</accession>
<organism evidence="3 4">
    <name type="scientific">Durusdinium trenchii</name>
    <dbReference type="NCBI Taxonomy" id="1381693"/>
    <lineage>
        <taxon>Eukaryota</taxon>
        <taxon>Sar</taxon>
        <taxon>Alveolata</taxon>
        <taxon>Dinophyceae</taxon>
        <taxon>Suessiales</taxon>
        <taxon>Symbiodiniaceae</taxon>
        <taxon>Durusdinium</taxon>
    </lineage>
</organism>
<evidence type="ECO:0000313" key="3">
    <source>
        <dbReference type="EMBL" id="CAK9108492.1"/>
    </source>
</evidence>
<comment type="caution">
    <text evidence="3">The sequence shown here is derived from an EMBL/GenBank/DDBJ whole genome shotgun (WGS) entry which is preliminary data.</text>
</comment>
<dbReference type="InterPro" id="IPR013103">
    <property type="entry name" value="RVT_2"/>
</dbReference>
<evidence type="ECO:0000259" key="2">
    <source>
        <dbReference type="Pfam" id="PF07727"/>
    </source>
</evidence>
<protein>
    <submittedName>
        <fullName evidence="3">Retrovirus-related Pol polyprotein from transposon TNT 1-94</fullName>
    </submittedName>
</protein>
<evidence type="ECO:0000313" key="4">
    <source>
        <dbReference type="Proteomes" id="UP001642464"/>
    </source>
</evidence>
<feature type="non-terminal residue" evidence="3">
    <location>
        <position position="747"/>
    </location>
</feature>
<evidence type="ECO:0000256" key="1">
    <source>
        <dbReference type="SAM" id="MobiDB-lite"/>
    </source>
</evidence>
<dbReference type="EMBL" id="CAXAMM010043097">
    <property type="protein sequence ID" value="CAK9108492.1"/>
    <property type="molecule type" value="Genomic_DNA"/>
</dbReference>
<reference evidence="3 4" key="1">
    <citation type="submission" date="2024-02" db="EMBL/GenBank/DDBJ databases">
        <authorList>
            <person name="Chen Y."/>
            <person name="Shah S."/>
            <person name="Dougan E. K."/>
            <person name="Thang M."/>
            <person name="Chan C."/>
        </authorList>
    </citation>
    <scope>NUCLEOTIDE SEQUENCE [LARGE SCALE GENOMIC DNA]</scope>
</reference>
<proteinExistence type="predicted"/>
<sequence length="747" mass="82814">EVAYFAGCPWVRLHPVETLDRNTDEESLGVLRADLNKSGADLNFTPDSVAEALTYLALVHNHFGKTPSSDFSPLETVCGRRLSKPTSTLYGATVLAELPDAVRFRAPNETRSIEAAYLHAGLDHGPKVQGFVRFEGQLVLHQFVARNVRPILPLKWDAEMGAGFITMSGHPIEVEDFHVSRGALVDPPQAEHAASSASRPQGMEQEPRLPLPGPEGVPVPQERKRMHQQEAFEANQPKVPRIEEPPFVPESEAAFDAQEKLQNLPVPLEAEYTRQFKRAAETAVQDLEEVLIWCPDHVIDDSTLEALEPKLGFEGMLEEIGNLENASRDFRVKTLDISHAFMHSPLPSSETILLRLPLSVSLVDGSVAYLHLDRALNGLRDASLRWLNLLSETVKSQGLWSDELEPCIYQGEIFGEDSQVLGVGMLMVYVDDILLCTSTEQAERSVINAISAVVPTKVTGQILPSDEGGGKVSFIGRHLYRRPQEKAIFVAVDPEYLNPTFKEFGITQGSSAVPNIAGLMEKKDASSKAPLSSEAYSRFCRGLGRLIWLAQSRADLKLWLSLIGTQQSAPTQSTEAAIRAVLRYLFTDRNTVLRLPSPEYEGVRLTDHDGMVTFLHTFSDASHAPYEFNQRKGITGGVIMIDEKEQVDIVLESDSSSALQLIGAVDLPRRSRHIDIKSTWLKERVSSNEAQLRHRAGTQNVADLFTKCLGTRDFLRHRAVLGFMQADMPLNELWLLAEAFHVSNQAS</sequence>
<dbReference type="Proteomes" id="UP001642464">
    <property type="component" value="Unassembled WGS sequence"/>
</dbReference>
<keyword evidence="4" id="KW-1185">Reference proteome</keyword>
<gene>
    <name evidence="3" type="ORF">SCF082_LOCUS50453</name>
</gene>
<feature type="region of interest" description="Disordered" evidence="1">
    <location>
        <begin position="187"/>
        <end position="224"/>
    </location>
</feature>
<name>A0ABP0S802_9DINO</name>
<dbReference type="Pfam" id="PF07727">
    <property type="entry name" value="RVT_2"/>
    <property type="match status" value="1"/>
</dbReference>